<comment type="caution">
    <text evidence="2">The sequence shown here is derived from an EMBL/GenBank/DDBJ whole genome shotgun (WGS) entry which is preliminary data.</text>
</comment>
<accession>A0A917UXS5</accession>
<organism evidence="2 3">
    <name type="scientific">Pseudomonas matsuisoli</name>
    <dbReference type="NCBI Taxonomy" id="1515666"/>
    <lineage>
        <taxon>Bacteria</taxon>
        <taxon>Pseudomonadati</taxon>
        <taxon>Pseudomonadota</taxon>
        <taxon>Gammaproteobacteria</taxon>
        <taxon>Pseudomonadales</taxon>
        <taxon>Pseudomonadaceae</taxon>
        <taxon>Pseudomonas</taxon>
    </lineage>
</organism>
<sequence length="58" mass="6499">MWTNVKDATEMPSGETFMNEPRETPEQDGPLKEVPEDVRENLEEQAPPPDPIPDPGPL</sequence>
<feature type="region of interest" description="Disordered" evidence="1">
    <location>
        <begin position="1"/>
        <end position="58"/>
    </location>
</feature>
<reference evidence="2" key="2">
    <citation type="submission" date="2020-09" db="EMBL/GenBank/DDBJ databases">
        <authorList>
            <person name="Sun Q."/>
            <person name="Ohkuma M."/>
        </authorList>
    </citation>
    <scope>NUCLEOTIDE SEQUENCE</scope>
    <source>
        <strain evidence="2">JCM 30078</strain>
    </source>
</reference>
<dbReference type="Proteomes" id="UP000635983">
    <property type="component" value="Unassembled WGS sequence"/>
</dbReference>
<dbReference type="AlphaFoldDB" id="A0A917UXS5"/>
<feature type="compositionally biased region" description="Basic and acidic residues" evidence="1">
    <location>
        <begin position="20"/>
        <end position="42"/>
    </location>
</feature>
<gene>
    <name evidence="2" type="ORF">GCM10009304_22280</name>
</gene>
<proteinExistence type="predicted"/>
<protein>
    <submittedName>
        <fullName evidence="2">Uncharacterized protein</fullName>
    </submittedName>
</protein>
<reference evidence="2" key="1">
    <citation type="journal article" date="2014" name="Int. J. Syst. Evol. Microbiol.">
        <title>Complete genome sequence of Corynebacterium casei LMG S-19264T (=DSM 44701T), isolated from a smear-ripened cheese.</title>
        <authorList>
            <consortium name="US DOE Joint Genome Institute (JGI-PGF)"/>
            <person name="Walter F."/>
            <person name="Albersmeier A."/>
            <person name="Kalinowski J."/>
            <person name="Ruckert C."/>
        </authorList>
    </citation>
    <scope>NUCLEOTIDE SEQUENCE</scope>
    <source>
        <strain evidence="2">JCM 30078</strain>
    </source>
</reference>
<evidence type="ECO:0000256" key="1">
    <source>
        <dbReference type="SAM" id="MobiDB-lite"/>
    </source>
</evidence>
<evidence type="ECO:0000313" key="3">
    <source>
        <dbReference type="Proteomes" id="UP000635983"/>
    </source>
</evidence>
<keyword evidence="3" id="KW-1185">Reference proteome</keyword>
<feature type="compositionally biased region" description="Pro residues" evidence="1">
    <location>
        <begin position="46"/>
        <end position="58"/>
    </location>
</feature>
<name>A0A917UXS5_9PSED</name>
<evidence type="ECO:0000313" key="2">
    <source>
        <dbReference type="EMBL" id="GGJ95906.1"/>
    </source>
</evidence>
<dbReference type="EMBL" id="BMPO01000004">
    <property type="protein sequence ID" value="GGJ95906.1"/>
    <property type="molecule type" value="Genomic_DNA"/>
</dbReference>